<dbReference type="AlphaFoldDB" id="A0AB38VTX6"/>
<feature type="transmembrane region" description="Helical" evidence="1">
    <location>
        <begin position="12"/>
        <end position="35"/>
    </location>
</feature>
<sequence length="197" mass="21571">MPSSTTKKKNLLQILILLIAVVVIVVASVVFQNWWNNRPGLEPADITIRATVGDQVVEVSPYTIAELGMEVKEYEITSLSVGENDTVKLDLPEEIYDHDWTLLSIYDDPAANDEKYYRAHEQTTVEIAGSANPTSDINTRPRLAIIEVTSVLIGHDAHGAEAPYTVTWSIGTKYAESITFDDSGSEDSQSADSAATN</sequence>
<keyword evidence="1" id="KW-0472">Membrane</keyword>
<reference evidence="2 3" key="1">
    <citation type="submission" date="2018-12" db="EMBL/GenBank/DDBJ databases">
        <authorList>
            <consortium name="Pathogen Informatics"/>
        </authorList>
    </citation>
    <scope>NUCLEOTIDE SEQUENCE [LARGE SCALE GENOMIC DNA]</scope>
    <source>
        <strain evidence="2 3">NCTC949</strain>
    </source>
</reference>
<keyword evidence="1" id="KW-1133">Transmembrane helix</keyword>
<proteinExistence type="predicted"/>
<gene>
    <name evidence="2" type="ORF">NCTC949_00083</name>
</gene>
<organism evidence="2 3">
    <name type="scientific">Corynebacterium kutscheri</name>
    <dbReference type="NCBI Taxonomy" id="35755"/>
    <lineage>
        <taxon>Bacteria</taxon>
        <taxon>Bacillati</taxon>
        <taxon>Actinomycetota</taxon>
        <taxon>Actinomycetes</taxon>
        <taxon>Mycobacteriales</taxon>
        <taxon>Corynebacteriaceae</taxon>
        <taxon>Corynebacterium</taxon>
    </lineage>
</organism>
<evidence type="ECO:0000256" key="1">
    <source>
        <dbReference type="SAM" id="Phobius"/>
    </source>
</evidence>
<protein>
    <submittedName>
        <fullName evidence="2">Secreted protein</fullName>
    </submittedName>
</protein>
<dbReference type="RefSeq" id="WP_126316265.1">
    <property type="nucleotide sequence ID" value="NZ_LR134377.1"/>
</dbReference>
<evidence type="ECO:0000313" key="2">
    <source>
        <dbReference type="EMBL" id="VEH04428.1"/>
    </source>
</evidence>
<name>A0AB38VTX6_9CORY</name>
<keyword evidence="1" id="KW-0812">Transmembrane</keyword>
<dbReference type="InterPro" id="IPR024495">
    <property type="entry name" value="DUF2771"/>
</dbReference>
<dbReference type="EMBL" id="LR134377">
    <property type="protein sequence ID" value="VEH04428.1"/>
    <property type="molecule type" value="Genomic_DNA"/>
</dbReference>
<accession>A0AB38VTX6</accession>
<dbReference type="Proteomes" id="UP000271380">
    <property type="component" value="Chromosome"/>
</dbReference>
<evidence type="ECO:0000313" key="3">
    <source>
        <dbReference type="Proteomes" id="UP000271380"/>
    </source>
</evidence>
<dbReference type="Pfam" id="PF10969">
    <property type="entry name" value="DUF2771"/>
    <property type="match status" value="1"/>
</dbReference>